<dbReference type="GO" id="GO:0015221">
    <property type="term" value="F:lipopolysaccharide transmembrane transporter activity"/>
    <property type="evidence" value="ECO:0007669"/>
    <property type="project" value="InterPro"/>
</dbReference>
<evidence type="ECO:0000256" key="3">
    <source>
        <dbReference type="ARBA" id="ARBA00022692"/>
    </source>
</evidence>
<dbReference type="InterPro" id="IPR010664">
    <property type="entry name" value="LipoPS_assembly_LptC-rel"/>
</dbReference>
<keyword evidence="1" id="KW-1003">Cell membrane</keyword>
<evidence type="ECO:0000256" key="1">
    <source>
        <dbReference type="ARBA" id="ARBA00022475"/>
    </source>
</evidence>
<reference evidence="8 9" key="1">
    <citation type="submission" date="2020-08" db="EMBL/GenBank/DDBJ databases">
        <title>Dyella sp. G9 isolated from forest soil.</title>
        <authorList>
            <person name="Fu J."/>
            <person name="Qiu L."/>
        </authorList>
    </citation>
    <scope>NUCLEOTIDE SEQUENCE [LARGE SCALE GENOMIC DNA]</scope>
    <source>
        <strain evidence="8 9">G9</strain>
    </source>
</reference>
<organism evidence="8 9">
    <name type="scientific">Dyella telluris</name>
    <dbReference type="NCBI Taxonomy" id="2763498"/>
    <lineage>
        <taxon>Bacteria</taxon>
        <taxon>Pseudomonadati</taxon>
        <taxon>Pseudomonadota</taxon>
        <taxon>Gammaproteobacteria</taxon>
        <taxon>Lysobacterales</taxon>
        <taxon>Rhodanobacteraceae</taxon>
        <taxon>Dyella</taxon>
    </lineage>
</organism>
<keyword evidence="2" id="KW-0997">Cell inner membrane</keyword>
<gene>
    <name evidence="8" type="primary">lptC</name>
    <name evidence="8" type="ORF">H8F01_14255</name>
</gene>
<dbReference type="NCBIfam" id="TIGR04409">
    <property type="entry name" value="LptC_YrbK"/>
    <property type="match status" value="1"/>
</dbReference>
<protein>
    <submittedName>
        <fullName evidence="8">LPS export ABC transporter periplasmic protein LptC</fullName>
    </submittedName>
</protein>
<dbReference type="InterPro" id="IPR052363">
    <property type="entry name" value="LPS_export_LptC"/>
</dbReference>
<name>A0A7G8Q0G3_9GAMM</name>
<keyword evidence="5 7" id="KW-0472">Membrane</keyword>
<dbReference type="EMBL" id="CP060412">
    <property type="protein sequence ID" value="QNK00271.1"/>
    <property type="molecule type" value="Genomic_DNA"/>
</dbReference>
<feature type="region of interest" description="Disordered" evidence="6">
    <location>
        <begin position="188"/>
        <end position="224"/>
    </location>
</feature>
<dbReference type="GO" id="GO:0030288">
    <property type="term" value="C:outer membrane-bounded periplasmic space"/>
    <property type="evidence" value="ECO:0007669"/>
    <property type="project" value="TreeGrafter"/>
</dbReference>
<sequence>MSLRSYLRDRGLPVAIVVMAIAMGSAQMLYWWLAPAPKVNEFVGPPRSGYTLTNFQLWSYDVDGLPSFQMVAPHLERRENDDSLYINTPDFTLPSNQAGVPPWLGNSLYAWVDKSGTLLKLQGPVYMHRAAYCVTAAAEIHTSDVTAWPKENRMVTDAPAQMVQGDSKLSGVGMRANLNTNHLELLDESHGTFPPRKNKSQVGAKPACAEPAHAAAGSGARQEV</sequence>
<dbReference type="GO" id="GO:0005886">
    <property type="term" value="C:plasma membrane"/>
    <property type="evidence" value="ECO:0007669"/>
    <property type="project" value="InterPro"/>
</dbReference>
<dbReference type="PANTHER" id="PTHR37481:SF1">
    <property type="entry name" value="LIPOPOLYSACCHARIDE EXPORT SYSTEM PROTEIN LPTC"/>
    <property type="match status" value="1"/>
</dbReference>
<evidence type="ECO:0000256" key="2">
    <source>
        <dbReference type="ARBA" id="ARBA00022519"/>
    </source>
</evidence>
<dbReference type="Gene3D" id="2.60.450.10">
    <property type="entry name" value="Lipopolysaccharide (LPS) transport protein A like domain"/>
    <property type="match status" value="1"/>
</dbReference>
<dbReference type="GO" id="GO:0017089">
    <property type="term" value="F:glycolipid transfer activity"/>
    <property type="evidence" value="ECO:0007669"/>
    <property type="project" value="TreeGrafter"/>
</dbReference>
<evidence type="ECO:0000313" key="8">
    <source>
        <dbReference type="EMBL" id="QNK00271.1"/>
    </source>
</evidence>
<dbReference type="KEGG" id="dtl:H8F01_14255"/>
<keyword evidence="4 7" id="KW-1133">Transmembrane helix</keyword>
<dbReference type="InterPro" id="IPR026265">
    <property type="entry name" value="LptC"/>
</dbReference>
<evidence type="ECO:0000256" key="5">
    <source>
        <dbReference type="ARBA" id="ARBA00023136"/>
    </source>
</evidence>
<dbReference type="PANTHER" id="PTHR37481">
    <property type="entry name" value="LIPOPOLYSACCHARIDE EXPORT SYSTEM PROTEIN LPTC"/>
    <property type="match status" value="1"/>
</dbReference>
<keyword evidence="9" id="KW-1185">Reference proteome</keyword>
<dbReference type="AlphaFoldDB" id="A0A7G8Q0G3"/>
<evidence type="ECO:0000256" key="6">
    <source>
        <dbReference type="SAM" id="MobiDB-lite"/>
    </source>
</evidence>
<proteinExistence type="predicted"/>
<keyword evidence="3 7" id="KW-0812">Transmembrane</keyword>
<dbReference type="Pfam" id="PF06835">
    <property type="entry name" value="LptC"/>
    <property type="match status" value="1"/>
</dbReference>
<accession>A0A7G8Q0G3</accession>
<feature type="compositionally biased region" description="Low complexity" evidence="6">
    <location>
        <begin position="203"/>
        <end position="224"/>
    </location>
</feature>
<evidence type="ECO:0000256" key="4">
    <source>
        <dbReference type="ARBA" id="ARBA00022989"/>
    </source>
</evidence>
<evidence type="ECO:0000256" key="7">
    <source>
        <dbReference type="SAM" id="Phobius"/>
    </source>
</evidence>
<evidence type="ECO:0000313" key="9">
    <source>
        <dbReference type="Proteomes" id="UP000515873"/>
    </source>
</evidence>
<dbReference type="Proteomes" id="UP000515873">
    <property type="component" value="Chromosome"/>
</dbReference>
<feature type="transmembrane region" description="Helical" evidence="7">
    <location>
        <begin position="12"/>
        <end position="33"/>
    </location>
</feature>
<dbReference type="RefSeq" id="WP_187055751.1">
    <property type="nucleotide sequence ID" value="NZ_CP060412.1"/>
</dbReference>